<dbReference type="EMBL" id="LQOW01000025">
    <property type="protein sequence ID" value="ORV59268.1"/>
    <property type="molecule type" value="Genomic_DNA"/>
</dbReference>
<proteinExistence type="predicted"/>
<dbReference type="Gene3D" id="3.30.429.10">
    <property type="entry name" value="Macrophage Migration Inhibitory Factor"/>
    <property type="match status" value="1"/>
</dbReference>
<dbReference type="OrthoDB" id="7595039at2"/>
<reference evidence="2 3" key="1">
    <citation type="submission" date="2016-01" db="EMBL/GenBank/DDBJ databases">
        <title>The new phylogeny of the genus Mycobacterium.</title>
        <authorList>
            <person name="Tarcisio F."/>
            <person name="Conor M."/>
            <person name="Antonella G."/>
            <person name="Elisabetta G."/>
            <person name="Giulia F.S."/>
            <person name="Sara T."/>
            <person name="Anna F."/>
            <person name="Clotilde B."/>
            <person name="Roberto B."/>
            <person name="Veronica D.S."/>
            <person name="Fabio R."/>
            <person name="Monica P."/>
            <person name="Olivier J."/>
            <person name="Enrico T."/>
            <person name="Nicola S."/>
        </authorList>
    </citation>
    <scope>NUCLEOTIDE SEQUENCE [LARGE SCALE GENOMIC DNA]</scope>
    <source>
        <strain evidence="2 3">DSM 45731</strain>
    </source>
</reference>
<dbReference type="Proteomes" id="UP000194000">
    <property type="component" value="Unassembled WGS sequence"/>
</dbReference>
<dbReference type="InterPro" id="IPR028116">
    <property type="entry name" value="Cis-CaaD-like"/>
</dbReference>
<dbReference type="AlphaFoldDB" id="A0A1X1URG2"/>
<dbReference type="InterPro" id="IPR014347">
    <property type="entry name" value="Tautomerase/MIF_sf"/>
</dbReference>
<sequence length="141" mass="16391">MPLWTIYHTPGTFTGEEKRQLAAWITEHYERVGLPRFYVVTVFNETRAEDFYVGGEQAQVGVRIVIDHIARHNPDQASRRRTARWINDMLQPYLKEKVDLHWEFHVDETSEDLWMINGLIPPPAKSEAELAWAKANAAAPY</sequence>
<evidence type="ECO:0000313" key="2">
    <source>
        <dbReference type="EMBL" id="ORV59268.1"/>
    </source>
</evidence>
<keyword evidence="3" id="KW-1185">Reference proteome</keyword>
<evidence type="ECO:0000259" key="1">
    <source>
        <dbReference type="Pfam" id="PF14832"/>
    </source>
</evidence>
<protein>
    <submittedName>
        <fullName evidence="2">4-oxalocrotonate tautomerase</fullName>
    </submittedName>
</protein>
<evidence type="ECO:0000313" key="3">
    <source>
        <dbReference type="Proteomes" id="UP000194000"/>
    </source>
</evidence>
<dbReference type="STRING" id="1260918.AWC06_18070"/>
<gene>
    <name evidence="2" type="ORF">AWC06_18070</name>
</gene>
<comment type="caution">
    <text evidence="2">The sequence shown here is derived from an EMBL/GenBank/DDBJ whole genome shotgun (WGS) entry which is preliminary data.</text>
</comment>
<dbReference type="SUPFAM" id="SSF55331">
    <property type="entry name" value="Tautomerase/MIF"/>
    <property type="match status" value="1"/>
</dbReference>
<dbReference type="Pfam" id="PF14832">
    <property type="entry name" value="Tautomerase_3"/>
    <property type="match status" value="1"/>
</dbReference>
<feature type="domain" description="Tautomerase cis-CaaD-like" evidence="1">
    <location>
        <begin position="1"/>
        <end position="136"/>
    </location>
</feature>
<name>A0A1X1URG2_9MYCO</name>
<accession>A0A1X1URG2</accession>
<dbReference type="RefSeq" id="WP_085198473.1">
    <property type="nucleotide sequence ID" value="NZ_JACKVI010000014.1"/>
</dbReference>
<organism evidence="2 3">
    <name type="scientific">Mycobacterium fragae</name>
    <dbReference type="NCBI Taxonomy" id="1260918"/>
    <lineage>
        <taxon>Bacteria</taxon>
        <taxon>Bacillati</taxon>
        <taxon>Actinomycetota</taxon>
        <taxon>Actinomycetes</taxon>
        <taxon>Mycobacteriales</taxon>
        <taxon>Mycobacteriaceae</taxon>
        <taxon>Mycobacterium</taxon>
    </lineage>
</organism>